<dbReference type="Proteomes" id="UP001385951">
    <property type="component" value="Unassembled WGS sequence"/>
</dbReference>
<evidence type="ECO:0000313" key="3">
    <source>
        <dbReference type="EMBL" id="KAK7693166.1"/>
    </source>
</evidence>
<dbReference type="Pfam" id="PF00487">
    <property type="entry name" value="FA_desaturase"/>
    <property type="match status" value="1"/>
</dbReference>
<keyword evidence="4" id="KW-1185">Reference proteome</keyword>
<feature type="domain" description="Fatty acid desaturase" evidence="2">
    <location>
        <begin position="91"/>
        <end position="365"/>
    </location>
</feature>
<dbReference type="PANTHER" id="PTHR32100">
    <property type="entry name" value="OMEGA-6 FATTY ACID DESATURASE, CHLOROPLASTIC"/>
    <property type="match status" value="1"/>
</dbReference>
<sequence length="411" mass="48112">MPDSKSQTTYNEDDLPQFTPMKWTYQEIRSAIPSHLFVADHTRGFLYLARDISLAMLAWKLATLIDPLFLDPAALNSLTPLGAKTLRWCAWAIYWWFQSLIFTGLWVIGHECGHKAFHRNAVLCDAIGFGLHTFVWMPYFSAKIIHHRHHTGNGSMEKSELWVPKTRSERGIPNKPHHEIDWDDYLGDTPIYSLLLLIRHQLLAFPVYIMFNMSGQKRYPKWSNHLNPNSIWFKTEEQRRAVVLSDLGLLIMGLLIRMAGHHYGWSAVTKYYGIPWLAVTHWITMFTFIQHTDPVIPHYRDRTWNFQRGAACTVDRDFLGWQGRFFLHNVAHDHVVHHFFPKIPFYNGPEATRHLKAFIGDHYVYSDEPVFKTLWNTFNNCQFVEDEGSILFYRDKHGQARRRPASSTISQ</sequence>
<dbReference type="InterPro" id="IPR005804">
    <property type="entry name" value="FA_desaturase_dom"/>
</dbReference>
<feature type="transmembrane region" description="Helical" evidence="1">
    <location>
        <begin position="90"/>
        <end position="109"/>
    </location>
</feature>
<comment type="caution">
    <text evidence="3">The sequence shown here is derived from an EMBL/GenBank/DDBJ whole genome shotgun (WGS) entry which is preliminary data.</text>
</comment>
<reference evidence="3 4" key="1">
    <citation type="submission" date="2022-09" db="EMBL/GenBank/DDBJ databases">
        <authorList>
            <person name="Palmer J.M."/>
        </authorList>
    </citation>
    <scope>NUCLEOTIDE SEQUENCE [LARGE SCALE GENOMIC DNA]</scope>
    <source>
        <strain evidence="3 4">DSM 7382</strain>
    </source>
</reference>
<dbReference type="AlphaFoldDB" id="A0AAW0GUM8"/>
<dbReference type="GO" id="GO:0016491">
    <property type="term" value="F:oxidoreductase activity"/>
    <property type="evidence" value="ECO:0007669"/>
    <property type="project" value="InterPro"/>
</dbReference>
<name>A0AAW0GUM8_9APHY</name>
<keyword evidence="1" id="KW-1133">Transmembrane helix</keyword>
<keyword evidence="1" id="KW-0812">Transmembrane</keyword>
<evidence type="ECO:0000256" key="1">
    <source>
        <dbReference type="SAM" id="Phobius"/>
    </source>
</evidence>
<keyword evidence="1" id="KW-0472">Membrane</keyword>
<dbReference type="InterPro" id="IPR012171">
    <property type="entry name" value="Fatty_acid_desaturase"/>
</dbReference>
<organism evidence="3 4">
    <name type="scientific">Cerrena zonata</name>
    <dbReference type="NCBI Taxonomy" id="2478898"/>
    <lineage>
        <taxon>Eukaryota</taxon>
        <taxon>Fungi</taxon>
        <taxon>Dikarya</taxon>
        <taxon>Basidiomycota</taxon>
        <taxon>Agaricomycotina</taxon>
        <taxon>Agaricomycetes</taxon>
        <taxon>Polyporales</taxon>
        <taxon>Cerrenaceae</taxon>
        <taxon>Cerrena</taxon>
    </lineage>
</organism>
<protein>
    <recommendedName>
        <fullName evidence="2">Fatty acid desaturase domain-containing protein</fullName>
    </recommendedName>
</protein>
<evidence type="ECO:0000259" key="2">
    <source>
        <dbReference type="Pfam" id="PF00487"/>
    </source>
</evidence>
<accession>A0AAW0GUM8</accession>
<dbReference type="EMBL" id="JASBNA010000003">
    <property type="protein sequence ID" value="KAK7693166.1"/>
    <property type="molecule type" value="Genomic_DNA"/>
</dbReference>
<evidence type="ECO:0000313" key="4">
    <source>
        <dbReference type="Proteomes" id="UP001385951"/>
    </source>
</evidence>
<dbReference type="GO" id="GO:0006629">
    <property type="term" value="P:lipid metabolic process"/>
    <property type="evidence" value="ECO:0007669"/>
    <property type="project" value="InterPro"/>
</dbReference>
<gene>
    <name evidence="3" type="ORF">QCA50_002732</name>
</gene>
<proteinExistence type="predicted"/>